<sequence>MTSPSAGCQTSGDENEEIVCALFDVPPNGKDGIVYIALSYCWGGLKDQWTISVIHQYQEADDETLKARQKSNPESKAGVDLIGRNDFPFSRDLHQQRFNVTVSLYSALRSLRKGLPRPKKQSPLLDGQPV</sequence>
<keyword evidence="2" id="KW-1185">Reference proteome</keyword>
<proteinExistence type="predicted"/>
<dbReference type="AlphaFoldDB" id="A0A6A6S9E9"/>
<dbReference type="Proteomes" id="UP000799753">
    <property type="component" value="Unassembled WGS sequence"/>
</dbReference>
<name>A0A6A6S9E9_9PLEO</name>
<evidence type="ECO:0008006" key="3">
    <source>
        <dbReference type="Google" id="ProtNLM"/>
    </source>
</evidence>
<dbReference type="OrthoDB" id="5386682at2759"/>
<organism evidence="1 2">
    <name type="scientific">Massarina eburnea CBS 473.64</name>
    <dbReference type="NCBI Taxonomy" id="1395130"/>
    <lineage>
        <taxon>Eukaryota</taxon>
        <taxon>Fungi</taxon>
        <taxon>Dikarya</taxon>
        <taxon>Ascomycota</taxon>
        <taxon>Pezizomycotina</taxon>
        <taxon>Dothideomycetes</taxon>
        <taxon>Pleosporomycetidae</taxon>
        <taxon>Pleosporales</taxon>
        <taxon>Massarineae</taxon>
        <taxon>Massarinaceae</taxon>
        <taxon>Massarina</taxon>
    </lineage>
</organism>
<dbReference type="EMBL" id="MU006779">
    <property type="protein sequence ID" value="KAF2643857.1"/>
    <property type="molecule type" value="Genomic_DNA"/>
</dbReference>
<protein>
    <recommendedName>
        <fullName evidence="3">Heterokaryon incompatibility domain-containing protein</fullName>
    </recommendedName>
</protein>
<evidence type="ECO:0000313" key="2">
    <source>
        <dbReference type="Proteomes" id="UP000799753"/>
    </source>
</evidence>
<accession>A0A6A6S9E9</accession>
<gene>
    <name evidence="1" type="ORF">P280DRAFT_514849</name>
</gene>
<evidence type="ECO:0000313" key="1">
    <source>
        <dbReference type="EMBL" id="KAF2643857.1"/>
    </source>
</evidence>
<reference evidence="1" key="1">
    <citation type="journal article" date="2020" name="Stud. Mycol.">
        <title>101 Dothideomycetes genomes: a test case for predicting lifestyles and emergence of pathogens.</title>
        <authorList>
            <person name="Haridas S."/>
            <person name="Albert R."/>
            <person name="Binder M."/>
            <person name="Bloem J."/>
            <person name="Labutti K."/>
            <person name="Salamov A."/>
            <person name="Andreopoulos B."/>
            <person name="Baker S."/>
            <person name="Barry K."/>
            <person name="Bills G."/>
            <person name="Bluhm B."/>
            <person name="Cannon C."/>
            <person name="Castanera R."/>
            <person name="Culley D."/>
            <person name="Daum C."/>
            <person name="Ezra D."/>
            <person name="Gonzalez J."/>
            <person name="Henrissat B."/>
            <person name="Kuo A."/>
            <person name="Liang C."/>
            <person name="Lipzen A."/>
            <person name="Lutzoni F."/>
            <person name="Magnuson J."/>
            <person name="Mondo S."/>
            <person name="Nolan M."/>
            <person name="Ohm R."/>
            <person name="Pangilinan J."/>
            <person name="Park H.-J."/>
            <person name="Ramirez L."/>
            <person name="Alfaro M."/>
            <person name="Sun H."/>
            <person name="Tritt A."/>
            <person name="Yoshinaga Y."/>
            <person name="Zwiers L.-H."/>
            <person name="Turgeon B."/>
            <person name="Goodwin S."/>
            <person name="Spatafora J."/>
            <person name="Crous P."/>
            <person name="Grigoriev I."/>
        </authorList>
    </citation>
    <scope>NUCLEOTIDE SEQUENCE</scope>
    <source>
        <strain evidence="1">CBS 473.64</strain>
    </source>
</reference>